<evidence type="ECO:0000256" key="7">
    <source>
        <dbReference type="ARBA" id="ARBA00047925"/>
    </source>
</evidence>
<accession>A0A1F6UM02</accession>
<feature type="binding site" evidence="8">
    <location>
        <position position="184"/>
    </location>
    <ligand>
        <name>NAD(+)</name>
        <dbReference type="ChEBI" id="CHEBI:57540"/>
    </ligand>
</feature>
<feature type="binding site" evidence="8">
    <location>
        <begin position="80"/>
        <end position="81"/>
    </location>
    <ligand>
        <name>NAD(+)</name>
        <dbReference type="ChEBI" id="CHEBI:57540"/>
    </ligand>
</feature>
<feature type="binding site" evidence="8">
    <location>
        <position position="182"/>
    </location>
    <ligand>
        <name>NAD(+)</name>
        <dbReference type="ChEBI" id="CHEBI:57540"/>
    </ligand>
</feature>
<evidence type="ECO:0000313" key="10">
    <source>
        <dbReference type="Proteomes" id="UP000177950"/>
    </source>
</evidence>
<feature type="active site" description="Proton acceptor" evidence="8">
    <location>
        <position position="80"/>
    </location>
</feature>
<dbReference type="GO" id="GO:0019674">
    <property type="term" value="P:NAD+ metabolic process"/>
    <property type="evidence" value="ECO:0007669"/>
    <property type="project" value="InterPro"/>
</dbReference>
<dbReference type="Gene3D" id="2.60.200.30">
    <property type="entry name" value="Probable inorganic polyphosphate/atp-NAD kinase, domain 2"/>
    <property type="match status" value="1"/>
</dbReference>
<feature type="binding site" evidence="8">
    <location>
        <begin position="154"/>
        <end position="155"/>
    </location>
    <ligand>
        <name>NAD(+)</name>
        <dbReference type="ChEBI" id="CHEBI:57540"/>
    </ligand>
</feature>
<comment type="similarity">
    <text evidence="8">Belongs to the NAD kinase family.</text>
</comment>
<sequence>MQTSSSLNKNTLSTVGLFGKYGDRKVGEVIHMLREFLIGRHLRVMIEAATAELMDTPPTESHTLAEIGANADLAIVVGGDGTMLNVARNLAADQVPLIGVNLGRLGFLVDIPRDNMLDGLTEILDGNFRSEERLLLQAAVVRNGRVQHAANAFNDVVVNKGQLARLIEFESYIDDEFVNSTRADGIIIATPTGSTAYALSAGGPILHPTLPAIVLVPICPHTLSDRPLAVSSESRIEILMTHTSYQSAHLTLDGQINFSLQDKDRVQVRRADKPVTLIHPSNRNHYDVLRAKLRWGEKF</sequence>
<name>A0A1F6UM02_9PROT</name>
<gene>
    <name evidence="8" type="primary">nadK</name>
    <name evidence="9" type="ORF">A2V58_01175</name>
</gene>
<dbReference type="PANTHER" id="PTHR20275:SF0">
    <property type="entry name" value="NAD KINASE"/>
    <property type="match status" value="1"/>
</dbReference>
<evidence type="ECO:0000256" key="6">
    <source>
        <dbReference type="ARBA" id="ARBA00023027"/>
    </source>
</evidence>
<dbReference type="GO" id="GO:0005737">
    <property type="term" value="C:cytoplasm"/>
    <property type="evidence" value="ECO:0007669"/>
    <property type="project" value="UniProtKB-SubCell"/>
</dbReference>
<protein>
    <recommendedName>
        <fullName evidence="8">NAD kinase</fullName>
        <ecNumber evidence="8">2.7.1.23</ecNumber>
    </recommendedName>
    <alternativeName>
        <fullName evidence="8">ATP-dependent NAD kinase</fullName>
    </alternativeName>
</protein>
<dbReference type="EC" id="2.7.1.23" evidence="8"/>
<dbReference type="InterPro" id="IPR002504">
    <property type="entry name" value="NADK"/>
</dbReference>
<reference evidence="9 10" key="1">
    <citation type="journal article" date="2016" name="Nat. Commun.">
        <title>Thousands of microbial genomes shed light on interconnected biogeochemical processes in an aquifer system.</title>
        <authorList>
            <person name="Anantharaman K."/>
            <person name="Brown C.T."/>
            <person name="Hug L.A."/>
            <person name="Sharon I."/>
            <person name="Castelle C.J."/>
            <person name="Probst A.J."/>
            <person name="Thomas B.C."/>
            <person name="Singh A."/>
            <person name="Wilkins M.J."/>
            <person name="Karaoz U."/>
            <person name="Brodie E.L."/>
            <person name="Williams K.H."/>
            <person name="Hubbard S.S."/>
            <person name="Banfield J.F."/>
        </authorList>
    </citation>
    <scope>NUCLEOTIDE SEQUENCE [LARGE SCALE GENOMIC DNA]</scope>
</reference>
<evidence type="ECO:0000313" key="9">
    <source>
        <dbReference type="EMBL" id="OGI58312.1"/>
    </source>
</evidence>
<comment type="cofactor">
    <cofactor evidence="8">
        <name>a divalent metal cation</name>
        <dbReference type="ChEBI" id="CHEBI:60240"/>
    </cofactor>
</comment>
<dbReference type="SUPFAM" id="SSF111331">
    <property type="entry name" value="NAD kinase/diacylglycerol kinase-like"/>
    <property type="match status" value="1"/>
</dbReference>
<evidence type="ECO:0000256" key="2">
    <source>
        <dbReference type="ARBA" id="ARBA00022741"/>
    </source>
</evidence>
<dbReference type="GO" id="GO:0046872">
    <property type="term" value="F:metal ion binding"/>
    <property type="evidence" value="ECO:0007669"/>
    <property type="project" value="UniProtKB-UniRule"/>
</dbReference>
<keyword evidence="3 8" id="KW-0418">Kinase</keyword>
<keyword evidence="4 8" id="KW-0067">ATP-binding</keyword>
<organism evidence="9 10">
    <name type="scientific">Candidatus Muproteobacteria bacterium RBG_19FT_COMBO_61_10</name>
    <dbReference type="NCBI Taxonomy" id="1817761"/>
    <lineage>
        <taxon>Bacteria</taxon>
        <taxon>Pseudomonadati</taxon>
        <taxon>Pseudomonadota</taxon>
        <taxon>Candidatus Muproteobacteria</taxon>
    </lineage>
</organism>
<comment type="catalytic activity">
    <reaction evidence="7 8">
        <text>NAD(+) + ATP = ADP + NADP(+) + H(+)</text>
        <dbReference type="Rhea" id="RHEA:18629"/>
        <dbReference type="ChEBI" id="CHEBI:15378"/>
        <dbReference type="ChEBI" id="CHEBI:30616"/>
        <dbReference type="ChEBI" id="CHEBI:57540"/>
        <dbReference type="ChEBI" id="CHEBI:58349"/>
        <dbReference type="ChEBI" id="CHEBI:456216"/>
        <dbReference type="EC" id="2.7.1.23"/>
    </reaction>
</comment>
<evidence type="ECO:0000256" key="1">
    <source>
        <dbReference type="ARBA" id="ARBA00022679"/>
    </source>
</evidence>
<dbReference type="Proteomes" id="UP000177950">
    <property type="component" value="Unassembled WGS sequence"/>
</dbReference>
<dbReference type="Gene3D" id="3.40.50.10330">
    <property type="entry name" value="Probable inorganic polyphosphate/atp-NAD kinase, domain 1"/>
    <property type="match status" value="1"/>
</dbReference>
<keyword evidence="8" id="KW-0963">Cytoplasm</keyword>
<evidence type="ECO:0000256" key="5">
    <source>
        <dbReference type="ARBA" id="ARBA00022857"/>
    </source>
</evidence>
<keyword evidence="2 8" id="KW-0547">Nucleotide-binding</keyword>
<dbReference type="PANTHER" id="PTHR20275">
    <property type="entry name" value="NAD KINASE"/>
    <property type="match status" value="1"/>
</dbReference>
<feature type="binding site" evidence="8">
    <location>
        <position position="255"/>
    </location>
    <ligand>
        <name>NAD(+)</name>
        <dbReference type="ChEBI" id="CHEBI:57540"/>
    </ligand>
</feature>
<keyword evidence="5 8" id="KW-0521">NADP</keyword>
<feature type="binding site" evidence="8">
    <location>
        <begin position="195"/>
        <end position="200"/>
    </location>
    <ligand>
        <name>NAD(+)</name>
        <dbReference type="ChEBI" id="CHEBI:57540"/>
    </ligand>
</feature>
<comment type="subcellular location">
    <subcellularLocation>
        <location evidence="8">Cytoplasm</location>
    </subcellularLocation>
</comment>
<comment type="caution">
    <text evidence="9">The sequence shown here is derived from an EMBL/GenBank/DDBJ whole genome shotgun (WGS) entry which is preliminary data.</text>
</comment>
<comment type="function">
    <text evidence="8">Involved in the regulation of the intracellular balance of NAD and NADP, and is a key enzyme in the biosynthesis of NADP. Catalyzes specifically the phosphorylation on 2'-hydroxyl of the adenosine moiety of NAD to yield NADP.</text>
</comment>
<keyword evidence="6 8" id="KW-0520">NAD</keyword>
<dbReference type="GO" id="GO:0003951">
    <property type="term" value="F:NAD+ kinase activity"/>
    <property type="evidence" value="ECO:0007669"/>
    <property type="project" value="UniProtKB-UniRule"/>
</dbReference>
<proteinExistence type="inferred from homology"/>
<dbReference type="GO" id="GO:0005524">
    <property type="term" value="F:ATP binding"/>
    <property type="evidence" value="ECO:0007669"/>
    <property type="project" value="UniProtKB-KW"/>
</dbReference>
<feature type="binding site" evidence="8">
    <location>
        <position position="165"/>
    </location>
    <ligand>
        <name>NAD(+)</name>
        <dbReference type="ChEBI" id="CHEBI:57540"/>
    </ligand>
</feature>
<comment type="caution">
    <text evidence="8">Lacks conserved residue(s) required for the propagation of feature annotation.</text>
</comment>
<evidence type="ECO:0000256" key="8">
    <source>
        <dbReference type="HAMAP-Rule" id="MF_00361"/>
    </source>
</evidence>
<dbReference type="Pfam" id="PF01513">
    <property type="entry name" value="NAD_kinase"/>
    <property type="match status" value="1"/>
</dbReference>
<dbReference type="HAMAP" id="MF_00361">
    <property type="entry name" value="NAD_kinase"/>
    <property type="match status" value="1"/>
</dbReference>
<dbReference type="GO" id="GO:0051287">
    <property type="term" value="F:NAD binding"/>
    <property type="evidence" value="ECO:0007669"/>
    <property type="project" value="UniProtKB-ARBA"/>
</dbReference>
<evidence type="ECO:0000256" key="3">
    <source>
        <dbReference type="ARBA" id="ARBA00022777"/>
    </source>
</evidence>
<dbReference type="InterPro" id="IPR017438">
    <property type="entry name" value="ATP-NAD_kinase_N"/>
</dbReference>
<dbReference type="InterPro" id="IPR016064">
    <property type="entry name" value="NAD/diacylglycerol_kinase_sf"/>
</dbReference>
<dbReference type="NCBIfam" id="NF002306">
    <property type="entry name" value="PRK01231.1"/>
    <property type="match status" value="1"/>
</dbReference>
<dbReference type="Pfam" id="PF20143">
    <property type="entry name" value="NAD_kinase_C"/>
    <property type="match status" value="1"/>
</dbReference>
<dbReference type="AlphaFoldDB" id="A0A1F6UM02"/>
<dbReference type="EMBL" id="MFSV01000084">
    <property type="protein sequence ID" value="OGI58312.1"/>
    <property type="molecule type" value="Genomic_DNA"/>
</dbReference>
<dbReference type="FunFam" id="2.60.200.30:FF:000009">
    <property type="entry name" value="Poly(P)/ATP NAD kinase"/>
    <property type="match status" value="1"/>
</dbReference>
<dbReference type="GO" id="GO:0006741">
    <property type="term" value="P:NADP+ biosynthetic process"/>
    <property type="evidence" value="ECO:0007669"/>
    <property type="project" value="UniProtKB-UniRule"/>
</dbReference>
<keyword evidence="1 8" id="KW-0808">Transferase</keyword>
<dbReference type="InterPro" id="IPR017437">
    <property type="entry name" value="ATP-NAD_kinase_PpnK-typ_C"/>
</dbReference>
<evidence type="ECO:0000256" key="4">
    <source>
        <dbReference type="ARBA" id="ARBA00022840"/>
    </source>
</evidence>